<name>A0A834KGA5_VESPE</name>
<organism evidence="1 2">
    <name type="scientific">Vespula pensylvanica</name>
    <name type="common">Western yellow jacket</name>
    <name type="synonym">Wasp</name>
    <dbReference type="NCBI Taxonomy" id="30213"/>
    <lineage>
        <taxon>Eukaryota</taxon>
        <taxon>Metazoa</taxon>
        <taxon>Ecdysozoa</taxon>
        <taxon>Arthropoda</taxon>
        <taxon>Hexapoda</taxon>
        <taxon>Insecta</taxon>
        <taxon>Pterygota</taxon>
        <taxon>Neoptera</taxon>
        <taxon>Endopterygota</taxon>
        <taxon>Hymenoptera</taxon>
        <taxon>Apocrita</taxon>
        <taxon>Aculeata</taxon>
        <taxon>Vespoidea</taxon>
        <taxon>Vespidae</taxon>
        <taxon>Vespinae</taxon>
        <taxon>Vespula</taxon>
    </lineage>
</organism>
<keyword evidence="2" id="KW-1185">Reference proteome</keyword>
<accession>A0A834KGA5</accession>
<proteinExistence type="predicted"/>
<reference evidence="1" key="1">
    <citation type="journal article" date="2020" name="G3 (Bethesda)">
        <title>High-Quality Assemblies for Three Invasive Social Wasps from the &lt;i&gt;Vespula&lt;/i&gt; Genus.</title>
        <authorList>
            <person name="Harrop T.W.R."/>
            <person name="Guhlin J."/>
            <person name="McLaughlin G.M."/>
            <person name="Permina E."/>
            <person name="Stockwell P."/>
            <person name="Gilligan J."/>
            <person name="Le Lec M.F."/>
            <person name="Gruber M.A.M."/>
            <person name="Quinn O."/>
            <person name="Lovegrove M."/>
            <person name="Duncan E.J."/>
            <person name="Remnant E.J."/>
            <person name="Van Eeckhoven J."/>
            <person name="Graham B."/>
            <person name="Knapp R.A."/>
            <person name="Langford K.W."/>
            <person name="Kronenberg Z."/>
            <person name="Press M.O."/>
            <person name="Eacker S.M."/>
            <person name="Wilson-Rankin E.E."/>
            <person name="Purcell J."/>
            <person name="Lester P.J."/>
            <person name="Dearden P.K."/>
        </authorList>
    </citation>
    <scope>NUCLEOTIDE SEQUENCE</scope>
    <source>
        <strain evidence="1">Volc-1</strain>
    </source>
</reference>
<comment type="caution">
    <text evidence="1">The sequence shown here is derived from an EMBL/GenBank/DDBJ whole genome shotgun (WGS) entry which is preliminary data.</text>
</comment>
<dbReference type="Proteomes" id="UP000600918">
    <property type="component" value="Unassembled WGS sequence"/>
</dbReference>
<dbReference type="AlphaFoldDB" id="A0A834KGA5"/>
<evidence type="ECO:0000313" key="2">
    <source>
        <dbReference type="Proteomes" id="UP000600918"/>
    </source>
</evidence>
<gene>
    <name evidence="1" type="ORF">H0235_014973</name>
</gene>
<evidence type="ECO:0000313" key="1">
    <source>
        <dbReference type="EMBL" id="KAF7404279.1"/>
    </source>
</evidence>
<dbReference type="EMBL" id="JACSDY010000016">
    <property type="protein sequence ID" value="KAF7404279.1"/>
    <property type="molecule type" value="Genomic_DNA"/>
</dbReference>
<sequence length="67" mass="8175">MRPERVLSLHRNKFPERIEEIRVPFSDQARLDYDFSSERVKIFRYLRDEKERLGLAFPSPDNEQSYT</sequence>
<protein>
    <submittedName>
        <fullName evidence="1">Uncharacterized protein</fullName>
    </submittedName>
</protein>